<keyword evidence="1 4" id="KW-0489">Methyltransferase</keyword>
<evidence type="ECO:0000256" key="2">
    <source>
        <dbReference type="ARBA" id="ARBA00022679"/>
    </source>
</evidence>
<evidence type="ECO:0000259" key="3">
    <source>
        <dbReference type="Pfam" id="PF13649"/>
    </source>
</evidence>
<reference evidence="5" key="1">
    <citation type="journal article" date="2019" name="Int. J. Syst. Evol. Microbiol.">
        <title>The Global Catalogue of Microorganisms (GCM) 10K type strain sequencing project: providing services to taxonomists for standard genome sequencing and annotation.</title>
        <authorList>
            <consortium name="The Broad Institute Genomics Platform"/>
            <consortium name="The Broad Institute Genome Sequencing Center for Infectious Disease"/>
            <person name="Wu L."/>
            <person name="Ma J."/>
        </authorList>
    </citation>
    <scope>NUCLEOTIDE SEQUENCE [LARGE SCALE GENOMIC DNA]</scope>
    <source>
        <strain evidence="5">TISTR 1827</strain>
    </source>
</reference>
<gene>
    <name evidence="4" type="ORF">ACFSW5_23170</name>
</gene>
<dbReference type="GO" id="GO:0032259">
    <property type="term" value="P:methylation"/>
    <property type="evidence" value="ECO:0007669"/>
    <property type="project" value="UniProtKB-KW"/>
</dbReference>
<dbReference type="Proteomes" id="UP001597493">
    <property type="component" value="Unassembled WGS sequence"/>
</dbReference>
<accession>A0ABW5R3V2</accession>
<proteinExistence type="predicted"/>
<sequence>MMRTVDYDSLANRYEAMNSPLYRYLAEETVRSVRRRVPAGIADILDLCCGTGILTFALAREYPNSAIVAVDASKNMLDAASSKATPADRIRFVRDDANTLAAAAGPYDLIACNYGLQWLSPSVVDTLRARLREGGYIAAALPSHGEPHRSDAGAATRAGNKLLDCVCRVAPAYEAELERGIVKPVIDLWRRFRTVKQWIERFEQHGIHVVEQRTLTRVFSYASPEELLHSAISRGVFGNCLDGLPDDFYRDVAEELAALYRKYGNLEEENVSTFLVLRYSGTTCGDESDV</sequence>
<evidence type="ECO:0000313" key="4">
    <source>
        <dbReference type="EMBL" id="MFD2663165.1"/>
    </source>
</evidence>
<dbReference type="Gene3D" id="3.40.50.150">
    <property type="entry name" value="Vaccinia Virus protein VP39"/>
    <property type="match status" value="1"/>
</dbReference>
<keyword evidence="5" id="KW-1185">Reference proteome</keyword>
<dbReference type="GO" id="GO:0008168">
    <property type="term" value="F:methyltransferase activity"/>
    <property type="evidence" value="ECO:0007669"/>
    <property type="project" value="UniProtKB-KW"/>
</dbReference>
<evidence type="ECO:0000313" key="5">
    <source>
        <dbReference type="Proteomes" id="UP001597493"/>
    </source>
</evidence>
<dbReference type="SUPFAM" id="SSF53335">
    <property type="entry name" value="S-adenosyl-L-methionine-dependent methyltransferases"/>
    <property type="match status" value="1"/>
</dbReference>
<dbReference type="PANTHER" id="PTHR43861">
    <property type="entry name" value="TRANS-ACONITATE 2-METHYLTRANSFERASE-RELATED"/>
    <property type="match status" value="1"/>
</dbReference>
<dbReference type="CDD" id="cd02440">
    <property type="entry name" value="AdoMet_MTases"/>
    <property type="match status" value="1"/>
</dbReference>
<comment type="caution">
    <text evidence="4">The sequence shown here is derived from an EMBL/GenBank/DDBJ whole genome shotgun (WGS) entry which is preliminary data.</text>
</comment>
<keyword evidence="2" id="KW-0808">Transferase</keyword>
<dbReference type="Pfam" id="PF13649">
    <property type="entry name" value="Methyltransf_25"/>
    <property type="match status" value="1"/>
</dbReference>
<organism evidence="4 5">
    <name type="scientific">Paenibacillus thailandensis</name>
    <dbReference type="NCBI Taxonomy" id="393250"/>
    <lineage>
        <taxon>Bacteria</taxon>
        <taxon>Bacillati</taxon>
        <taxon>Bacillota</taxon>
        <taxon>Bacilli</taxon>
        <taxon>Bacillales</taxon>
        <taxon>Paenibacillaceae</taxon>
        <taxon>Paenibacillus</taxon>
    </lineage>
</organism>
<evidence type="ECO:0000256" key="1">
    <source>
        <dbReference type="ARBA" id="ARBA00022603"/>
    </source>
</evidence>
<dbReference type="RefSeq" id="WP_379278643.1">
    <property type="nucleotide sequence ID" value="NZ_JBHUGT010000020.1"/>
</dbReference>
<dbReference type="EMBL" id="JBHUMY010000038">
    <property type="protein sequence ID" value="MFD2663165.1"/>
    <property type="molecule type" value="Genomic_DNA"/>
</dbReference>
<dbReference type="InterPro" id="IPR029063">
    <property type="entry name" value="SAM-dependent_MTases_sf"/>
</dbReference>
<dbReference type="PANTHER" id="PTHR43861:SF1">
    <property type="entry name" value="TRANS-ACONITATE 2-METHYLTRANSFERASE"/>
    <property type="match status" value="1"/>
</dbReference>
<feature type="domain" description="Methyltransferase" evidence="3">
    <location>
        <begin position="44"/>
        <end position="135"/>
    </location>
</feature>
<name>A0ABW5R3V2_9BACL</name>
<protein>
    <submittedName>
        <fullName evidence="4">Class I SAM-dependent methyltransferase</fullName>
    </submittedName>
</protein>
<dbReference type="InterPro" id="IPR041698">
    <property type="entry name" value="Methyltransf_25"/>
</dbReference>